<protein>
    <recommendedName>
        <fullName evidence="15">phosphatidyl-N-methylethanolamine N-methyltransferase</fullName>
        <ecNumber evidence="15">2.1.1.71</ecNumber>
    </recommendedName>
</protein>
<comment type="pathway">
    <text evidence="2">Phospholipid metabolism; phosphatidylcholine biosynthesis.</text>
</comment>
<keyword evidence="13" id="KW-0594">Phospholipid biosynthesis</keyword>
<evidence type="ECO:0000313" key="18">
    <source>
        <dbReference type="Proteomes" id="UP000007110"/>
    </source>
</evidence>
<dbReference type="Pfam" id="PF04191">
    <property type="entry name" value="PEMT"/>
    <property type="match status" value="1"/>
</dbReference>
<dbReference type="GO" id="GO:0004608">
    <property type="term" value="F:phosphatidylethanolamine N-methyltransferase activity"/>
    <property type="evidence" value="ECO:0000318"/>
    <property type="project" value="GO_Central"/>
</dbReference>
<dbReference type="PANTHER" id="PTHR15458:SF5">
    <property type="entry name" value="PHOSPHATIDYLETHANOLAMINE N-METHYLTRANSFERASE"/>
    <property type="match status" value="1"/>
</dbReference>
<evidence type="ECO:0000256" key="4">
    <source>
        <dbReference type="ARBA" id="ARBA00022516"/>
    </source>
</evidence>
<dbReference type="Proteomes" id="UP000007110">
    <property type="component" value="Unassembled WGS sequence"/>
</dbReference>
<keyword evidence="14" id="KW-1208">Phospholipid metabolism</keyword>
<evidence type="ECO:0000256" key="3">
    <source>
        <dbReference type="ARBA" id="ARBA00005189"/>
    </source>
</evidence>
<evidence type="ECO:0000256" key="1">
    <source>
        <dbReference type="ARBA" id="ARBA00004477"/>
    </source>
</evidence>
<dbReference type="GeneID" id="115918642"/>
<dbReference type="GO" id="GO:0032259">
    <property type="term" value="P:methylation"/>
    <property type="evidence" value="ECO:0007669"/>
    <property type="project" value="UniProtKB-KW"/>
</dbReference>
<dbReference type="EC" id="2.1.1.71" evidence="15"/>
<comment type="pathway">
    <text evidence="3">Lipid metabolism.</text>
</comment>
<dbReference type="GO" id="GO:0000773">
    <property type="term" value="F:phosphatidyl-N-methylethanolamine N-methyltransferase activity"/>
    <property type="evidence" value="ECO:0007669"/>
    <property type="project" value="UniProtKB-EC"/>
</dbReference>
<keyword evidence="4" id="KW-0444">Lipid biosynthesis</keyword>
<keyword evidence="9" id="KW-0256">Endoplasmic reticulum</keyword>
<dbReference type="Gene3D" id="1.20.120.1630">
    <property type="match status" value="1"/>
</dbReference>
<evidence type="ECO:0000256" key="11">
    <source>
        <dbReference type="ARBA" id="ARBA00023098"/>
    </source>
</evidence>
<evidence type="ECO:0000256" key="13">
    <source>
        <dbReference type="ARBA" id="ARBA00023209"/>
    </source>
</evidence>
<feature type="transmembrane region" description="Helical" evidence="16">
    <location>
        <begin position="9"/>
        <end position="30"/>
    </location>
</feature>
<keyword evidence="7" id="KW-0949">S-adenosyl-L-methionine</keyword>
<dbReference type="AlphaFoldDB" id="A0A7M7NUF8"/>
<dbReference type="OrthoDB" id="8300106at2759"/>
<keyword evidence="10 16" id="KW-1133">Transmembrane helix</keyword>
<dbReference type="RefSeq" id="XP_030841592.1">
    <property type="nucleotide sequence ID" value="XM_030985732.1"/>
</dbReference>
<keyword evidence="11" id="KW-0443">Lipid metabolism</keyword>
<evidence type="ECO:0000256" key="8">
    <source>
        <dbReference type="ARBA" id="ARBA00022692"/>
    </source>
</evidence>
<keyword evidence="5" id="KW-0489">Methyltransferase</keyword>
<dbReference type="KEGG" id="spu:115918642"/>
<evidence type="ECO:0000256" key="7">
    <source>
        <dbReference type="ARBA" id="ARBA00022691"/>
    </source>
</evidence>
<keyword evidence="12 16" id="KW-0472">Membrane</keyword>
<dbReference type="PROSITE" id="PS51599">
    <property type="entry name" value="SAM_PEMT_PEM2"/>
    <property type="match status" value="1"/>
</dbReference>
<evidence type="ECO:0000256" key="16">
    <source>
        <dbReference type="SAM" id="Phobius"/>
    </source>
</evidence>
<proteinExistence type="predicted"/>
<dbReference type="GO" id="GO:0006656">
    <property type="term" value="P:phosphatidylcholine biosynthetic process"/>
    <property type="evidence" value="ECO:0000318"/>
    <property type="project" value="GO_Central"/>
</dbReference>
<evidence type="ECO:0000313" key="17">
    <source>
        <dbReference type="EnsemblMetazoa" id="XP_030841592"/>
    </source>
</evidence>
<dbReference type="InterPro" id="IPR007318">
    <property type="entry name" value="Phopholipid_MeTrfase"/>
</dbReference>
<dbReference type="EnsemblMetazoa" id="XM_030985732">
    <property type="protein sequence ID" value="XP_030841592"/>
    <property type="gene ID" value="LOC115918642"/>
</dbReference>
<evidence type="ECO:0000256" key="6">
    <source>
        <dbReference type="ARBA" id="ARBA00022679"/>
    </source>
</evidence>
<keyword evidence="8 16" id="KW-0812">Transmembrane</keyword>
<dbReference type="GO" id="GO:0005789">
    <property type="term" value="C:endoplasmic reticulum membrane"/>
    <property type="evidence" value="ECO:0007669"/>
    <property type="project" value="UniProtKB-SubCell"/>
</dbReference>
<dbReference type="KEGG" id="spu:581564"/>
<reference evidence="17" key="2">
    <citation type="submission" date="2021-01" db="UniProtKB">
        <authorList>
            <consortium name="EnsemblMetazoa"/>
        </authorList>
    </citation>
    <scope>IDENTIFICATION</scope>
</reference>
<dbReference type="PANTHER" id="PTHR15458">
    <property type="entry name" value="PHOSPHATIDYLETHANOLAMINE N-METHYLTRANSFERASE"/>
    <property type="match status" value="1"/>
</dbReference>
<evidence type="ECO:0000256" key="12">
    <source>
        <dbReference type="ARBA" id="ARBA00023136"/>
    </source>
</evidence>
<evidence type="ECO:0000256" key="10">
    <source>
        <dbReference type="ARBA" id="ARBA00022989"/>
    </source>
</evidence>
<keyword evidence="18" id="KW-1185">Reference proteome</keyword>
<reference evidence="18" key="1">
    <citation type="submission" date="2015-02" db="EMBL/GenBank/DDBJ databases">
        <title>Genome sequencing for Strongylocentrotus purpuratus.</title>
        <authorList>
            <person name="Murali S."/>
            <person name="Liu Y."/>
            <person name="Vee V."/>
            <person name="English A."/>
            <person name="Wang M."/>
            <person name="Skinner E."/>
            <person name="Han Y."/>
            <person name="Muzny D.M."/>
            <person name="Worley K.C."/>
            <person name="Gibbs R.A."/>
        </authorList>
    </citation>
    <scope>NUCLEOTIDE SEQUENCE</scope>
</reference>
<dbReference type="GeneID" id="581564"/>
<evidence type="ECO:0000256" key="15">
    <source>
        <dbReference type="ARBA" id="ARBA00034137"/>
    </source>
</evidence>
<keyword evidence="6" id="KW-0808">Transferase</keyword>
<organism evidence="17 18">
    <name type="scientific">Strongylocentrotus purpuratus</name>
    <name type="common">Purple sea urchin</name>
    <dbReference type="NCBI Taxonomy" id="7668"/>
    <lineage>
        <taxon>Eukaryota</taxon>
        <taxon>Metazoa</taxon>
        <taxon>Echinodermata</taxon>
        <taxon>Eleutherozoa</taxon>
        <taxon>Echinozoa</taxon>
        <taxon>Echinoidea</taxon>
        <taxon>Euechinoidea</taxon>
        <taxon>Echinacea</taxon>
        <taxon>Camarodonta</taxon>
        <taxon>Echinidea</taxon>
        <taxon>Strongylocentrotidae</taxon>
        <taxon>Strongylocentrotus</taxon>
    </lineage>
</organism>
<dbReference type="InParanoid" id="A0A7M7NUF8"/>
<feature type="transmembrane region" description="Helical" evidence="16">
    <location>
        <begin position="64"/>
        <end position="90"/>
    </location>
</feature>
<evidence type="ECO:0000256" key="9">
    <source>
        <dbReference type="ARBA" id="ARBA00022824"/>
    </source>
</evidence>
<evidence type="ECO:0000256" key="5">
    <source>
        <dbReference type="ARBA" id="ARBA00022603"/>
    </source>
</evidence>
<name>A0A7M7NUF8_STRPU</name>
<dbReference type="InterPro" id="IPR024960">
    <property type="entry name" value="PEMT/MFAP"/>
</dbReference>
<evidence type="ECO:0000256" key="2">
    <source>
        <dbReference type="ARBA" id="ARBA00004969"/>
    </source>
</evidence>
<evidence type="ECO:0000256" key="14">
    <source>
        <dbReference type="ARBA" id="ARBA00023264"/>
    </source>
</evidence>
<dbReference type="RefSeq" id="XP_786646.3">
    <property type="nucleotide sequence ID" value="XM_781553.4"/>
</dbReference>
<accession>A0A7M7NUF8</accession>
<dbReference type="UniPathway" id="UPA00753"/>
<comment type="subcellular location">
    <subcellularLocation>
        <location evidence="1">Endoplasmic reticulum membrane</location>
        <topology evidence="1">Multi-pass membrane protein</topology>
    </subcellularLocation>
</comment>
<sequence>MVIRTIGQVLTASGVVMATWAIVALNFYGYGFADSFDILMEERVTSFPFNVFNNPMYLGSTLEYVGASLVAASPTGMVLSALIGAMYLIALHFEEPFTAMIYADKANQNIRKEN</sequence>